<proteinExistence type="predicted"/>
<dbReference type="EMBL" id="OW970316">
    <property type="protein sequence ID" value="CAH6371643.1"/>
    <property type="molecule type" value="Genomic_DNA"/>
</dbReference>
<evidence type="ECO:0000313" key="1">
    <source>
        <dbReference type="EMBL" id="CAH6371643.1"/>
    </source>
</evidence>
<accession>A0AAN2FGW5</accession>
<evidence type="ECO:0000313" key="2">
    <source>
        <dbReference type="Proteomes" id="UP001158961"/>
    </source>
</evidence>
<keyword evidence="1" id="KW-0614">Plasmid</keyword>
<protein>
    <submittedName>
        <fullName evidence="1">Uncharacterized protein</fullName>
    </submittedName>
</protein>
<name>A0AAN2FGW5_ENTAG</name>
<dbReference type="Proteomes" id="UP001158961">
    <property type="component" value="Plasmid P1"/>
</dbReference>
<reference evidence="1" key="1">
    <citation type="submission" date="2022-05" db="EMBL/GenBank/DDBJ databases">
        <authorList>
            <person name="Pothier F. J."/>
        </authorList>
    </citation>
    <scope>NUCLEOTIDE SEQUENCE</scope>
    <source>
        <strain evidence="1">DAPP-PG734</strain>
        <plasmid evidence="1">P1</plasmid>
    </source>
</reference>
<geneLocation type="plasmid" evidence="1 2">
    <name>P1</name>
</geneLocation>
<sequence>MLAESPKAAQEAVAAAKKRWKALIPAHASEQAGRAADCFAILEAALMLSLPLTEWTATDCRAAVEHSFRSWIAIYGTANRERVQLVEMVSNFLLVNESRFDLIYSDDISQIRATATVVAVRVMVIAETRVITAKAESTETRGMVMRVRKRNMEIVRTLDDRITSSQISTTLLHVNLPSIMALSAISLCRQE</sequence>
<organism evidence="1 2">
    <name type="scientific">Enterobacter agglomerans</name>
    <name type="common">Erwinia herbicola</name>
    <name type="synonym">Pantoea agglomerans</name>
    <dbReference type="NCBI Taxonomy" id="549"/>
    <lineage>
        <taxon>Bacteria</taxon>
        <taxon>Pseudomonadati</taxon>
        <taxon>Pseudomonadota</taxon>
        <taxon>Gammaproteobacteria</taxon>
        <taxon>Enterobacterales</taxon>
        <taxon>Erwiniaceae</taxon>
        <taxon>Pantoea</taxon>
        <taxon>Pantoea agglomerans group</taxon>
    </lineage>
</organism>
<dbReference type="AlphaFoldDB" id="A0AAN2FGW5"/>
<gene>
    <name evidence="1" type="ORF">DAPPPG734_23380</name>
</gene>